<accession>A0AAW1VDY6</accession>
<name>A0AAW1VDY6_RUBAR</name>
<dbReference type="PANTHER" id="PTHR22593:SF8">
    <property type="entry name" value="FHA DOMAIN-CONTAINING PROTEIN PS1"/>
    <property type="match status" value="1"/>
</dbReference>
<feature type="transmembrane region" description="Helical" evidence="2">
    <location>
        <begin position="64"/>
        <end position="86"/>
    </location>
</feature>
<dbReference type="AlphaFoldDB" id="A0AAW1VDY6"/>
<evidence type="ECO:0000256" key="1">
    <source>
        <dbReference type="SAM" id="MobiDB-lite"/>
    </source>
</evidence>
<dbReference type="Proteomes" id="UP001457282">
    <property type="component" value="Unassembled WGS sequence"/>
</dbReference>
<evidence type="ECO:0000313" key="3">
    <source>
        <dbReference type="EMBL" id="KAK9901791.1"/>
    </source>
</evidence>
<feature type="region of interest" description="Disordered" evidence="1">
    <location>
        <begin position="167"/>
        <end position="193"/>
    </location>
</feature>
<sequence>MGDKKEKIVDEQEPQIPVFTVLKNGAILKNIFIVNKPPHRHTPNKSRPSIKKSKKSLLADDSPIATSCFGVIFSLIGFLAVHGTWVSDKRIEPGVRVELSQGDTLRVGGSSRVYRIHWIRLSHAYENAQDRVLNCLPVEIAETECSYMIFERLESLFSDENMGLIGKNDIPSAPPMPEGGGQSEEGGDSSSIDGCEEKEMYETAEIDQVTLAILTFKI</sequence>
<dbReference type="SUPFAM" id="SSF49879">
    <property type="entry name" value="SMAD/FHA domain"/>
    <property type="match status" value="1"/>
</dbReference>
<dbReference type="InterPro" id="IPR008984">
    <property type="entry name" value="SMAD_FHA_dom_sf"/>
</dbReference>
<reference evidence="3 4" key="1">
    <citation type="journal article" date="2023" name="G3 (Bethesda)">
        <title>A chromosome-length genome assembly and annotation of blackberry (Rubus argutus, cv. 'Hillquist').</title>
        <authorList>
            <person name="Bruna T."/>
            <person name="Aryal R."/>
            <person name="Dudchenko O."/>
            <person name="Sargent D.J."/>
            <person name="Mead D."/>
            <person name="Buti M."/>
            <person name="Cavallini A."/>
            <person name="Hytonen T."/>
            <person name="Andres J."/>
            <person name="Pham M."/>
            <person name="Weisz D."/>
            <person name="Mascagni F."/>
            <person name="Usai G."/>
            <person name="Natali L."/>
            <person name="Bassil N."/>
            <person name="Fernandez G.E."/>
            <person name="Lomsadze A."/>
            <person name="Armour M."/>
            <person name="Olukolu B."/>
            <person name="Poorten T."/>
            <person name="Britton C."/>
            <person name="Davik J."/>
            <person name="Ashrafi H."/>
            <person name="Aiden E.L."/>
            <person name="Borodovsky M."/>
            <person name="Worthington M."/>
        </authorList>
    </citation>
    <scope>NUCLEOTIDE SEQUENCE [LARGE SCALE GENOMIC DNA]</scope>
    <source>
        <strain evidence="3">PI 553951</strain>
    </source>
</reference>
<dbReference type="GO" id="GO:0031965">
    <property type="term" value="C:nuclear membrane"/>
    <property type="evidence" value="ECO:0007669"/>
    <property type="project" value="TreeGrafter"/>
</dbReference>
<dbReference type="PANTHER" id="PTHR22593">
    <property type="entry name" value="TRANSMEMBRANE PROTEIN 18"/>
    <property type="match status" value="1"/>
</dbReference>
<comment type="caution">
    <text evidence="3">The sequence shown here is derived from an EMBL/GenBank/DDBJ whole genome shotgun (WGS) entry which is preliminary data.</text>
</comment>
<evidence type="ECO:0000313" key="4">
    <source>
        <dbReference type="Proteomes" id="UP001457282"/>
    </source>
</evidence>
<keyword evidence="4" id="KW-1185">Reference proteome</keyword>
<dbReference type="EMBL" id="JBEDUW010000287">
    <property type="protein sequence ID" value="KAK9901791.1"/>
    <property type="molecule type" value="Genomic_DNA"/>
</dbReference>
<gene>
    <name evidence="3" type="ORF">M0R45_001972</name>
</gene>
<keyword evidence="2" id="KW-1133">Transmembrane helix</keyword>
<evidence type="ECO:0000256" key="2">
    <source>
        <dbReference type="SAM" id="Phobius"/>
    </source>
</evidence>
<dbReference type="Gene3D" id="2.60.200.20">
    <property type="match status" value="1"/>
</dbReference>
<keyword evidence="2" id="KW-0472">Membrane</keyword>
<keyword evidence="2" id="KW-0812">Transmembrane</keyword>
<protein>
    <submittedName>
        <fullName evidence="3">Uncharacterized protein</fullName>
    </submittedName>
</protein>
<organism evidence="3 4">
    <name type="scientific">Rubus argutus</name>
    <name type="common">Southern blackberry</name>
    <dbReference type="NCBI Taxonomy" id="59490"/>
    <lineage>
        <taxon>Eukaryota</taxon>
        <taxon>Viridiplantae</taxon>
        <taxon>Streptophyta</taxon>
        <taxon>Embryophyta</taxon>
        <taxon>Tracheophyta</taxon>
        <taxon>Spermatophyta</taxon>
        <taxon>Magnoliopsida</taxon>
        <taxon>eudicotyledons</taxon>
        <taxon>Gunneridae</taxon>
        <taxon>Pentapetalae</taxon>
        <taxon>rosids</taxon>
        <taxon>fabids</taxon>
        <taxon>Rosales</taxon>
        <taxon>Rosaceae</taxon>
        <taxon>Rosoideae</taxon>
        <taxon>Rosoideae incertae sedis</taxon>
        <taxon>Rubus</taxon>
    </lineage>
</organism>
<proteinExistence type="predicted"/>